<dbReference type="PROSITE" id="PS51483">
    <property type="entry name" value="B5"/>
    <property type="match status" value="1"/>
</dbReference>
<keyword evidence="6 15" id="KW-0436">Ligase</keyword>
<dbReference type="FunFam" id="3.30.70.380:FF:000001">
    <property type="entry name" value="Phenylalanine--tRNA ligase beta subunit"/>
    <property type="match status" value="1"/>
</dbReference>
<keyword evidence="5 16" id="KW-0820">tRNA-binding</keyword>
<keyword evidence="9 15" id="KW-0067">ATP-binding</keyword>
<dbReference type="CDD" id="cd00769">
    <property type="entry name" value="PheRS_beta_core"/>
    <property type="match status" value="1"/>
</dbReference>
<accession>A0A401IU03</accession>
<evidence type="ECO:0000259" key="18">
    <source>
        <dbReference type="PROSITE" id="PS51447"/>
    </source>
</evidence>
<dbReference type="EMBL" id="BFFP01000023">
    <property type="protein sequence ID" value="GBG94994.1"/>
    <property type="molecule type" value="Genomic_DNA"/>
</dbReference>
<dbReference type="PANTHER" id="PTHR10947:SF0">
    <property type="entry name" value="PHENYLALANINE--TRNA LIGASE BETA SUBUNIT"/>
    <property type="match status" value="1"/>
</dbReference>
<sequence length="804" mass="89371">MKVSKKWLNEYVPVADIDAAALANKIELSTVEIDELSRLEDGQKKIVVGHINSLIPHPDSDHLKICQVDVGAEEDYQIVCGAPNVAEGQNVIVALPNSWIAGHNKIKKSKMRGQVSMGMICSLQEIGFAENVVPKNYADGIYVLPADAVPGDSIFPYLGMDEDIIGVDITPNRADLLSMRGVAYEIAALYDRQVNLPKPQLKTVDSDEITEYVEAKAPQELAPSYLMRIIKDVTIADSPLWLQKRLWNAGVRPINNVVDVTNYILLDYGQPLHSFDYDKLNSKQIVVRLAQPGEKITTLDGEERELSADDIVVTNGSEPVALAGTMGGEKTEIDSNSHTVALESAIFEGRRIRKTARREKLHSEASVRFERGINVTTVREALDAAAELIAQLGHGQVVGGVAGAEHADCSAKKVEVTLQRINHILGTTLTAAEVKALFDRLGFPTEESQGEFIVEVPKRRWDISIDADLVEEVARLYGYDKLPMTLPAGQATPGKYTPEQKLLKNTRRLLESAGLDQAISYGLTTEQKAKRFVLEDAQTTQLDFPMSSDHTTLRMNLISGLLDDLAYNKARKVADAALYEQGRVFFRETDSPRPREVEHVAGALTGLFHSAAWNAEKQLVDFYLTKGVVTFLLSSLGIKTGLRFEATTGHPEMHPGRTADIYLNDQLLGFMGEIHPTLAKEYKLNRTYVFELDLEQVIKAPKAELVYHEISRYPEITRDIALAVSDKTTNQQILNSIWKNSGQHLAEVHLFDYYQGEKIAKGYKSLAYSLVYRDNEATLKDEEVTAEFQKVVTKLQEELDVTVR</sequence>
<dbReference type="RefSeq" id="WP_124976909.1">
    <property type="nucleotide sequence ID" value="NZ_BFFP01000023.1"/>
</dbReference>
<evidence type="ECO:0000256" key="2">
    <source>
        <dbReference type="ARBA" id="ARBA00008653"/>
    </source>
</evidence>
<evidence type="ECO:0000256" key="7">
    <source>
        <dbReference type="ARBA" id="ARBA00022723"/>
    </source>
</evidence>
<dbReference type="NCBIfam" id="TIGR00472">
    <property type="entry name" value="pheT_bact"/>
    <property type="match status" value="1"/>
</dbReference>
<evidence type="ECO:0000256" key="3">
    <source>
        <dbReference type="ARBA" id="ARBA00011209"/>
    </source>
</evidence>
<dbReference type="SUPFAM" id="SSF50249">
    <property type="entry name" value="Nucleic acid-binding proteins"/>
    <property type="match status" value="1"/>
</dbReference>
<gene>
    <name evidence="15 20" type="primary">pheT</name>
    <name evidence="20" type="ORF">LFYK43_14530</name>
</gene>
<feature type="domain" description="TRNA-binding" evidence="17">
    <location>
        <begin position="40"/>
        <end position="155"/>
    </location>
</feature>
<dbReference type="InterPro" id="IPR045864">
    <property type="entry name" value="aa-tRNA-synth_II/BPL/LPL"/>
</dbReference>
<name>A0A401IU03_9LACO</name>
<dbReference type="InterPro" id="IPR020825">
    <property type="entry name" value="Phe-tRNA_synthase-like_B3/B4"/>
</dbReference>
<dbReference type="SUPFAM" id="SSF54991">
    <property type="entry name" value="Anticodon-binding domain of PheRS"/>
    <property type="match status" value="1"/>
</dbReference>
<dbReference type="InterPro" id="IPR004532">
    <property type="entry name" value="Phe-tRNA-ligase_IIc_bsu_bact"/>
</dbReference>
<evidence type="ECO:0000256" key="5">
    <source>
        <dbReference type="ARBA" id="ARBA00022555"/>
    </source>
</evidence>
<comment type="cofactor">
    <cofactor evidence="15">
        <name>Mg(2+)</name>
        <dbReference type="ChEBI" id="CHEBI:18420"/>
    </cofactor>
    <text evidence="15">Binds 2 magnesium ions per tetramer.</text>
</comment>
<dbReference type="PANTHER" id="PTHR10947">
    <property type="entry name" value="PHENYLALANYL-TRNA SYNTHETASE BETA CHAIN AND LEUCINE-RICH REPEAT-CONTAINING PROTEIN 47"/>
    <property type="match status" value="1"/>
</dbReference>
<dbReference type="InterPro" id="IPR041616">
    <property type="entry name" value="PheRS_beta_core"/>
</dbReference>
<dbReference type="Pfam" id="PF03484">
    <property type="entry name" value="B5"/>
    <property type="match status" value="1"/>
</dbReference>
<evidence type="ECO:0000256" key="14">
    <source>
        <dbReference type="ARBA" id="ARBA00049255"/>
    </source>
</evidence>
<dbReference type="OrthoDB" id="9805455at2"/>
<evidence type="ECO:0000313" key="20">
    <source>
        <dbReference type="EMBL" id="GBG94994.1"/>
    </source>
</evidence>
<evidence type="ECO:0000256" key="13">
    <source>
        <dbReference type="ARBA" id="ARBA00023146"/>
    </source>
</evidence>
<evidence type="ECO:0000256" key="4">
    <source>
        <dbReference type="ARBA" id="ARBA00022490"/>
    </source>
</evidence>
<dbReference type="GO" id="GO:0005524">
    <property type="term" value="F:ATP binding"/>
    <property type="evidence" value="ECO:0007669"/>
    <property type="project" value="UniProtKB-UniRule"/>
</dbReference>
<keyword evidence="13 15" id="KW-0030">Aminoacyl-tRNA synthetase</keyword>
<feature type="binding site" evidence="15">
    <location>
        <position position="462"/>
    </location>
    <ligand>
        <name>Mg(2+)</name>
        <dbReference type="ChEBI" id="CHEBI:18420"/>
        <note>shared with alpha subunit</note>
    </ligand>
</feature>
<dbReference type="Pfam" id="PF03147">
    <property type="entry name" value="FDX-ACB"/>
    <property type="match status" value="1"/>
</dbReference>
<keyword evidence="7 15" id="KW-0479">Metal-binding</keyword>
<dbReference type="Gene3D" id="3.30.56.10">
    <property type="match status" value="2"/>
</dbReference>
<dbReference type="SUPFAM" id="SSF46955">
    <property type="entry name" value="Putative DNA-binding domain"/>
    <property type="match status" value="1"/>
</dbReference>
<dbReference type="PROSITE" id="PS50886">
    <property type="entry name" value="TRBD"/>
    <property type="match status" value="1"/>
</dbReference>
<comment type="subunit">
    <text evidence="3 15">Tetramer of two alpha and two beta subunits.</text>
</comment>
<feature type="domain" description="FDX-ACB" evidence="18">
    <location>
        <begin position="711"/>
        <end position="804"/>
    </location>
</feature>
<evidence type="ECO:0000256" key="1">
    <source>
        <dbReference type="ARBA" id="ARBA00004496"/>
    </source>
</evidence>
<dbReference type="FunFam" id="3.30.930.10:FF:000022">
    <property type="entry name" value="Phenylalanine--tRNA ligase beta subunit"/>
    <property type="match status" value="1"/>
</dbReference>
<keyword evidence="11 16" id="KW-0694">RNA-binding</keyword>
<protein>
    <recommendedName>
        <fullName evidence="15">Phenylalanine--tRNA ligase beta subunit</fullName>
        <ecNumber evidence="15">6.1.1.20</ecNumber>
    </recommendedName>
    <alternativeName>
        <fullName evidence="15">Phenylalanyl-tRNA synthetase beta subunit</fullName>
        <shortName evidence="15">PheRS</shortName>
    </alternativeName>
</protein>
<evidence type="ECO:0000256" key="6">
    <source>
        <dbReference type="ARBA" id="ARBA00022598"/>
    </source>
</evidence>
<dbReference type="GO" id="GO:0009328">
    <property type="term" value="C:phenylalanine-tRNA ligase complex"/>
    <property type="evidence" value="ECO:0007669"/>
    <property type="project" value="TreeGrafter"/>
</dbReference>
<dbReference type="EC" id="6.1.1.20" evidence="15"/>
<dbReference type="SMART" id="SM00874">
    <property type="entry name" value="B5"/>
    <property type="match status" value="1"/>
</dbReference>
<dbReference type="InterPro" id="IPR005147">
    <property type="entry name" value="tRNA_synthase_B5-dom"/>
</dbReference>
<dbReference type="FunFam" id="3.30.56.10:FF:000002">
    <property type="entry name" value="Phenylalanine--tRNA ligase beta subunit"/>
    <property type="match status" value="1"/>
</dbReference>
<dbReference type="Gene3D" id="3.30.930.10">
    <property type="entry name" value="Bira Bifunctional Protein, Domain 2"/>
    <property type="match status" value="1"/>
</dbReference>
<evidence type="ECO:0000256" key="10">
    <source>
        <dbReference type="ARBA" id="ARBA00022842"/>
    </source>
</evidence>
<dbReference type="InterPro" id="IPR005146">
    <property type="entry name" value="B3/B4_tRNA-bd"/>
</dbReference>
<keyword evidence="21" id="KW-1185">Reference proteome</keyword>
<dbReference type="PROSITE" id="PS51447">
    <property type="entry name" value="FDX_ACB"/>
    <property type="match status" value="1"/>
</dbReference>
<dbReference type="InterPro" id="IPR033714">
    <property type="entry name" value="tRNA_bind_bactPheRS"/>
</dbReference>
<proteinExistence type="inferred from homology"/>
<evidence type="ECO:0000256" key="16">
    <source>
        <dbReference type="PROSITE-ProRule" id="PRU00209"/>
    </source>
</evidence>
<dbReference type="Pfam" id="PF01588">
    <property type="entry name" value="tRNA_bind"/>
    <property type="match status" value="1"/>
</dbReference>
<dbReference type="Gene3D" id="3.50.40.10">
    <property type="entry name" value="Phenylalanyl-trna Synthetase, Chain B, domain 3"/>
    <property type="match status" value="1"/>
</dbReference>
<dbReference type="InterPro" id="IPR045060">
    <property type="entry name" value="Phe-tRNA-ligase_IIc_bsu"/>
</dbReference>
<dbReference type="InterPro" id="IPR012340">
    <property type="entry name" value="NA-bd_OB-fold"/>
</dbReference>
<dbReference type="SMART" id="SM00896">
    <property type="entry name" value="FDX-ACB"/>
    <property type="match status" value="1"/>
</dbReference>
<dbReference type="Pfam" id="PF03483">
    <property type="entry name" value="B3_4"/>
    <property type="match status" value="1"/>
</dbReference>
<reference evidence="20 21" key="1">
    <citation type="journal article" date="2019" name="Int. J. Syst. Evol. Microbiol.">
        <title>Lactobacillus salitolerans sp. nov., a novel lactic acid bacterium isolated from spent mushroom substrates.</title>
        <authorList>
            <person name="Tohno M."/>
            <person name="Tanizawa Y."/>
            <person name="Kojima Y."/>
            <person name="Sakamoto M."/>
            <person name="Nakamura Y."/>
            <person name="Ohkuma M."/>
            <person name="Kobayashi H."/>
        </authorList>
    </citation>
    <scope>NUCLEOTIDE SEQUENCE [LARGE SCALE GENOMIC DNA]</scope>
    <source>
        <strain evidence="20 21">YK43</strain>
    </source>
</reference>
<dbReference type="CDD" id="cd02796">
    <property type="entry name" value="tRNA_bind_bactPheRS"/>
    <property type="match status" value="1"/>
</dbReference>
<dbReference type="Gene3D" id="3.30.70.380">
    <property type="entry name" value="Ferrodoxin-fold anticodon-binding domain"/>
    <property type="match status" value="1"/>
</dbReference>
<organism evidence="20 21">
    <name type="scientific">Ligilactobacillus salitolerans</name>
    <dbReference type="NCBI Taxonomy" id="1808352"/>
    <lineage>
        <taxon>Bacteria</taxon>
        <taxon>Bacillati</taxon>
        <taxon>Bacillota</taxon>
        <taxon>Bacilli</taxon>
        <taxon>Lactobacillales</taxon>
        <taxon>Lactobacillaceae</taxon>
        <taxon>Ligilactobacillus</taxon>
    </lineage>
</organism>
<dbReference type="AlphaFoldDB" id="A0A401IU03"/>
<comment type="caution">
    <text evidence="20">The sequence shown here is derived from an EMBL/GenBank/DDBJ whole genome shotgun (WGS) entry which is preliminary data.</text>
</comment>
<dbReference type="GO" id="GO:0140096">
    <property type="term" value="F:catalytic activity, acting on a protein"/>
    <property type="evidence" value="ECO:0007669"/>
    <property type="project" value="UniProtKB-ARBA"/>
</dbReference>
<evidence type="ECO:0000256" key="9">
    <source>
        <dbReference type="ARBA" id="ARBA00022840"/>
    </source>
</evidence>
<evidence type="ECO:0000313" key="21">
    <source>
        <dbReference type="Proteomes" id="UP000286848"/>
    </source>
</evidence>
<comment type="similarity">
    <text evidence="2 15">Belongs to the phenylalanyl-tRNA synthetase beta subunit family. Type 1 subfamily.</text>
</comment>
<dbReference type="FunFam" id="3.50.40.10:FF:000001">
    <property type="entry name" value="Phenylalanine--tRNA ligase beta subunit"/>
    <property type="match status" value="1"/>
</dbReference>
<keyword evidence="10 15" id="KW-0460">Magnesium</keyword>
<keyword evidence="12 15" id="KW-0648">Protein biosynthesis</keyword>
<dbReference type="NCBIfam" id="NF045760">
    <property type="entry name" value="YtpR"/>
    <property type="match status" value="1"/>
</dbReference>
<evidence type="ECO:0000259" key="19">
    <source>
        <dbReference type="PROSITE" id="PS51483"/>
    </source>
</evidence>
<evidence type="ECO:0000256" key="8">
    <source>
        <dbReference type="ARBA" id="ARBA00022741"/>
    </source>
</evidence>
<evidence type="ECO:0000256" key="12">
    <source>
        <dbReference type="ARBA" id="ARBA00022917"/>
    </source>
</evidence>
<comment type="catalytic activity">
    <reaction evidence="14 15">
        <text>tRNA(Phe) + L-phenylalanine + ATP = L-phenylalanyl-tRNA(Phe) + AMP + diphosphate + H(+)</text>
        <dbReference type="Rhea" id="RHEA:19413"/>
        <dbReference type="Rhea" id="RHEA-COMP:9668"/>
        <dbReference type="Rhea" id="RHEA-COMP:9699"/>
        <dbReference type="ChEBI" id="CHEBI:15378"/>
        <dbReference type="ChEBI" id="CHEBI:30616"/>
        <dbReference type="ChEBI" id="CHEBI:33019"/>
        <dbReference type="ChEBI" id="CHEBI:58095"/>
        <dbReference type="ChEBI" id="CHEBI:78442"/>
        <dbReference type="ChEBI" id="CHEBI:78531"/>
        <dbReference type="ChEBI" id="CHEBI:456215"/>
        <dbReference type="EC" id="6.1.1.20"/>
    </reaction>
</comment>
<feature type="binding site" evidence="15">
    <location>
        <position position="472"/>
    </location>
    <ligand>
        <name>Mg(2+)</name>
        <dbReference type="ChEBI" id="CHEBI:18420"/>
        <note>shared with alpha subunit</note>
    </ligand>
</feature>
<dbReference type="GO" id="GO:0000049">
    <property type="term" value="F:tRNA binding"/>
    <property type="evidence" value="ECO:0007669"/>
    <property type="project" value="UniProtKB-UniRule"/>
</dbReference>
<dbReference type="InterPro" id="IPR036690">
    <property type="entry name" value="Fdx_antiC-bd_sf"/>
</dbReference>
<dbReference type="GO" id="GO:0000287">
    <property type="term" value="F:magnesium ion binding"/>
    <property type="evidence" value="ECO:0007669"/>
    <property type="project" value="UniProtKB-UniRule"/>
</dbReference>
<keyword evidence="8 15" id="KW-0547">Nucleotide-binding</keyword>
<dbReference type="InterPro" id="IPR005121">
    <property type="entry name" value="Fdx_antiC-bd"/>
</dbReference>
<feature type="binding site" evidence="15">
    <location>
        <position position="471"/>
    </location>
    <ligand>
        <name>Mg(2+)</name>
        <dbReference type="ChEBI" id="CHEBI:18420"/>
        <note>shared with alpha subunit</note>
    </ligand>
</feature>
<feature type="binding site" evidence="15">
    <location>
        <position position="468"/>
    </location>
    <ligand>
        <name>Mg(2+)</name>
        <dbReference type="ChEBI" id="CHEBI:18420"/>
        <note>shared with alpha subunit</note>
    </ligand>
</feature>
<dbReference type="GO" id="GO:0016740">
    <property type="term" value="F:transferase activity"/>
    <property type="evidence" value="ECO:0007669"/>
    <property type="project" value="UniProtKB-ARBA"/>
</dbReference>
<dbReference type="SUPFAM" id="SSF56037">
    <property type="entry name" value="PheT/TilS domain"/>
    <property type="match status" value="1"/>
</dbReference>
<evidence type="ECO:0000256" key="11">
    <source>
        <dbReference type="ARBA" id="ARBA00022884"/>
    </source>
</evidence>
<dbReference type="FunFam" id="2.40.50.140:FF:000045">
    <property type="entry name" value="Phenylalanine--tRNA ligase beta subunit"/>
    <property type="match status" value="1"/>
</dbReference>
<dbReference type="Proteomes" id="UP000286848">
    <property type="component" value="Unassembled WGS sequence"/>
</dbReference>
<feature type="domain" description="B5" evidence="19">
    <location>
        <begin position="409"/>
        <end position="484"/>
    </location>
</feature>
<dbReference type="Gene3D" id="2.40.50.140">
    <property type="entry name" value="Nucleic acid-binding proteins"/>
    <property type="match status" value="1"/>
</dbReference>
<dbReference type="SUPFAM" id="SSF55681">
    <property type="entry name" value="Class II aaRS and biotin synthetases"/>
    <property type="match status" value="1"/>
</dbReference>
<evidence type="ECO:0000259" key="17">
    <source>
        <dbReference type="PROSITE" id="PS50886"/>
    </source>
</evidence>
<evidence type="ECO:0000256" key="15">
    <source>
        <dbReference type="HAMAP-Rule" id="MF_00283"/>
    </source>
</evidence>
<dbReference type="InterPro" id="IPR009061">
    <property type="entry name" value="DNA-bd_dom_put_sf"/>
</dbReference>
<dbReference type="Pfam" id="PF17759">
    <property type="entry name" value="tRNA_synthFbeta"/>
    <property type="match status" value="1"/>
</dbReference>
<dbReference type="GO" id="GO:0006432">
    <property type="term" value="P:phenylalanyl-tRNA aminoacylation"/>
    <property type="evidence" value="ECO:0007669"/>
    <property type="project" value="UniProtKB-UniRule"/>
</dbReference>
<dbReference type="HAMAP" id="MF_00283">
    <property type="entry name" value="Phe_tRNA_synth_beta1"/>
    <property type="match status" value="1"/>
</dbReference>
<dbReference type="SMART" id="SM00873">
    <property type="entry name" value="B3_4"/>
    <property type="match status" value="1"/>
</dbReference>
<dbReference type="GO" id="GO:0004826">
    <property type="term" value="F:phenylalanine-tRNA ligase activity"/>
    <property type="evidence" value="ECO:0007669"/>
    <property type="project" value="UniProtKB-UniRule"/>
</dbReference>
<comment type="subcellular location">
    <subcellularLocation>
        <location evidence="1 15">Cytoplasm</location>
    </subcellularLocation>
</comment>
<keyword evidence="4 15" id="KW-0963">Cytoplasm</keyword>
<dbReference type="InterPro" id="IPR002547">
    <property type="entry name" value="tRNA-bd_dom"/>
</dbReference>